<feature type="non-terminal residue" evidence="1">
    <location>
        <position position="72"/>
    </location>
</feature>
<name>A0A9N9N726_9GLOM</name>
<proteinExistence type="predicted"/>
<sequence>QKRQEKIRDDAINAEVGNLAEAQAYLAFPRLVAELDANQDLEVEEKTKKEHKEQLKVQPTRKRCFNLLLRKN</sequence>
<protein>
    <submittedName>
        <fullName evidence="1">4123_t:CDS:1</fullName>
    </submittedName>
</protein>
<evidence type="ECO:0000313" key="1">
    <source>
        <dbReference type="EMBL" id="CAG8708253.1"/>
    </source>
</evidence>
<accession>A0A9N9N726</accession>
<organism evidence="1 2">
    <name type="scientific">Ambispora leptoticha</name>
    <dbReference type="NCBI Taxonomy" id="144679"/>
    <lineage>
        <taxon>Eukaryota</taxon>
        <taxon>Fungi</taxon>
        <taxon>Fungi incertae sedis</taxon>
        <taxon>Mucoromycota</taxon>
        <taxon>Glomeromycotina</taxon>
        <taxon>Glomeromycetes</taxon>
        <taxon>Archaeosporales</taxon>
        <taxon>Ambisporaceae</taxon>
        <taxon>Ambispora</taxon>
    </lineage>
</organism>
<dbReference type="EMBL" id="CAJVPS010021659">
    <property type="protein sequence ID" value="CAG8708253.1"/>
    <property type="molecule type" value="Genomic_DNA"/>
</dbReference>
<dbReference type="AlphaFoldDB" id="A0A9N9N726"/>
<evidence type="ECO:0000313" key="2">
    <source>
        <dbReference type="Proteomes" id="UP000789508"/>
    </source>
</evidence>
<gene>
    <name evidence="1" type="ORF">ALEPTO_LOCUS11818</name>
</gene>
<comment type="caution">
    <text evidence="1">The sequence shown here is derived from an EMBL/GenBank/DDBJ whole genome shotgun (WGS) entry which is preliminary data.</text>
</comment>
<dbReference type="Proteomes" id="UP000789508">
    <property type="component" value="Unassembled WGS sequence"/>
</dbReference>
<reference evidence="1" key="1">
    <citation type="submission" date="2021-06" db="EMBL/GenBank/DDBJ databases">
        <authorList>
            <person name="Kallberg Y."/>
            <person name="Tangrot J."/>
            <person name="Rosling A."/>
        </authorList>
    </citation>
    <scope>NUCLEOTIDE SEQUENCE</scope>
    <source>
        <strain evidence="1">FL130A</strain>
    </source>
</reference>
<keyword evidence="2" id="KW-1185">Reference proteome</keyword>